<keyword evidence="5 7" id="KW-0472">Membrane</keyword>
<comment type="similarity">
    <text evidence="2">Belongs to the Tic20 family.</text>
</comment>
<name>A0ABD3PHC8_9STRA</name>
<protein>
    <recommendedName>
        <fullName evidence="11">Protein TIC 20</fullName>
    </recommendedName>
</protein>
<sequence>MRLNFRLCSGLFVTTQLSLCESFVLSRGAIVSSPLVRDVRPRKNAPTSCLFERSGDDKNEKSNNERPVNDLDIFGQPKSKQRRNIVDEGDIRGPDRIKSCIPYVLVMIDGDAFGKYIYERIPPLGTLDYVLLRPIVEGVQAAPFLSVLLFAIFALGPRLTNQSREVRFNAQQAVFLDIAILFPTLIGEALVDAHLPRAFLEPAANFVWYAYVSAVVYCVSSNLRGKIPNQIPFISNAADTAIGPF</sequence>
<dbReference type="GO" id="GO:0031969">
    <property type="term" value="C:chloroplast membrane"/>
    <property type="evidence" value="ECO:0007669"/>
    <property type="project" value="UniProtKB-SubCell"/>
</dbReference>
<dbReference type="EMBL" id="JABMIG020000175">
    <property type="protein sequence ID" value="KAL3787438.1"/>
    <property type="molecule type" value="Genomic_DNA"/>
</dbReference>
<keyword evidence="8" id="KW-0732">Signal</keyword>
<evidence type="ECO:0000256" key="6">
    <source>
        <dbReference type="SAM" id="MobiDB-lite"/>
    </source>
</evidence>
<dbReference type="Pfam" id="PF16166">
    <property type="entry name" value="TIC20"/>
    <property type="match status" value="1"/>
</dbReference>
<feature type="chain" id="PRO_5044812348" description="Protein TIC 20" evidence="8">
    <location>
        <begin position="21"/>
        <end position="245"/>
    </location>
</feature>
<evidence type="ECO:0000256" key="4">
    <source>
        <dbReference type="ARBA" id="ARBA00022989"/>
    </source>
</evidence>
<evidence type="ECO:0000313" key="9">
    <source>
        <dbReference type="EMBL" id="KAL3787438.1"/>
    </source>
</evidence>
<comment type="caution">
    <text evidence="9">The sequence shown here is derived from an EMBL/GenBank/DDBJ whole genome shotgun (WGS) entry which is preliminary data.</text>
</comment>
<feature type="signal peptide" evidence="8">
    <location>
        <begin position="1"/>
        <end position="20"/>
    </location>
</feature>
<evidence type="ECO:0000256" key="5">
    <source>
        <dbReference type="ARBA" id="ARBA00023136"/>
    </source>
</evidence>
<comment type="subcellular location">
    <subcellularLocation>
        <location evidence="1">Plastid</location>
        <location evidence="1">Chloroplast membrane</location>
        <topology evidence="1">Multi-pass membrane protein</topology>
    </subcellularLocation>
</comment>
<feature type="compositionally biased region" description="Basic and acidic residues" evidence="6">
    <location>
        <begin position="53"/>
        <end position="69"/>
    </location>
</feature>
<evidence type="ECO:0008006" key="11">
    <source>
        <dbReference type="Google" id="ProtNLM"/>
    </source>
</evidence>
<feature type="region of interest" description="Disordered" evidence="6">
    <location>
        <begin position="47"/>
        <end position="73"/>
    </location>
</feature>
<accession>A0ABD3PHC8</accession>
<keyword evidence="10" id="KW-1185">Reference proteome</keyword>
<evidence type="ECO:0000256" key="2">
    <source>
        <dbReference type="ARBA" id="ARBA00009596"/>
    </source>
</evidence>
<evidence type="ECO:0000313" key="10">
    <source>
        <dbReference type="Proteomes" id="UP001516023"/>
    </source>
</evidence>
<evidence type="ECO:0000256" key="7">
    <source>
        <dbReference type="SAM" id="Phobius"/>
    </source>
</evidence>
<dbReference type="PANTHER" id="PTHR33510">
    <property type="entry name" value="PROTEIN TIC 20-II, CHLOROPLASTIC"/>
    <property type="match status" value="1"/>
</dbReference>
<organism evidence="9 10">
    <name type="scientific">Cyclotella cryptica</name>
    <dbReference type="NCBI Taxonomy" id="29204"/>
    <lineage>
        <taxon>Eukaryota</taxon>
        <taxon>Sar</taxon>
        <taxon>Stramenopiles</taxon>
        <taxon>Ochrophyta</taxon>
        <taxon>Bacillariophyta</taxon>
        <taxon>Coscinodiscophyceae</taxon>
        <taxon>Thalassiosirophycidae</taxon>
        <taxon>Stephanodiscales</taxon>
        <taxon>Stephanodiscaceae</taxon>
        <taxon>Cyclotella</taxon>
    </lineage>
</organism>
<keyword evidence="3 7" id="KW-0812">Transmembrane</keyword>
<gene>
    <name evidence="9" type="ORF">HJC23_001835</name>
</gene>
<feature type="transmembrane region" description="Helical" evidence="7">
    <location>
        <begin position="206"/>
        <end position="223"/>
    </location>
</feature>
<evidence type="ECO:0000256" key="3">
    <source>
        <dbReference type="ARBA" id="ARBA00022692"/>
    </source>
</evidence>
<dbReference type="InterPro" id="IPR005691">
    <property type="entry name" value="Tic20"/>
</dbReference>
<feature type="transmembrane region" description="Helical" evidence="7">
    <location>
        <begin position="138"/>
        <end position="156"/>
    </location>
</feature>
<feature type="transmembrane region" description="Helical" evidence="7">
    <location>
        <begin position="168"/>
        <end position="186"/>
    </location>
</feature>
<evidence type="ECO:0000256" key="8">
    <source>
        <dbReference type="SAM" id="SignalP"/>
    </source>
</evidence>
<evidence type="ECO:0000256" key="1">
    <source>
        <dbReference type="ARBA" id="ARBA00004508"/>
    </source>
</evidence>
<reference evidence="9 10" key="1">
    <citation type="journal article" date="2020" name="G3 (Bethesda)">
        <title>Improved Reference Genome for Cyclotella cryptica CCMP332, a Model for Cell Wall Morphogenesis, Salinity Adaptation, and Lipid Production in Diatoms (Bacillariophyta).</title>
        <authorList>
            <person name="Roberts W.R."/>
            <person name="Downey K.M."/>
            <person name="Ruck E.C."/>
            <person name="Traller J.C."/>
            <person name="Alverson A.J."/>
        </authorList>
    </citation>
    <scope>NUCLEOTIDE SEQUENCE [LARGE SCALE GENOMIC DNA]</scope>
    <source>
        <strain evidence="9 10">CCMP332</strain>
    </source>
</reference>
<dbReference type="Proteomes" id="UP001516023">
    <property type="component" value="Unassembled WGS sequence"/>
</dbReference>
<keyword evidence="4 7" id="KW-1133">Transmembrane helix</keyword>
<proteinExistence type="inferred from homology"/>
<dbReference type="PANTHER" id="PTHR33510:SF5">
    <property type="entry name" value="PROTEIN TIC 20-II, CHLOROPLASTIC"/>
    <property type="match status" value="1"/>
</dbReference>
<dbReference type="AlphaFoldDB" id="A0ABD3PHC8"/>